<dbReference type="AlphaFoldDB" id="A0A399E7H4"/>
<reference evidence="1 2" key="1">
    <citation type="submission" date="2018-08" db="EMBL/GenBank/DDBJ databases">
        <title>Meiothermus terrae DSM 26712 genome sequencing project.</title>
        <authorList>
            <person name="Da Costa M.S."/>
            <person name="Albuquerque L."/>
            <person name="Raposo P."/>
            <person name="Froufe H.J.C."/>
            <person name="Barroso C.S."/>
            <person name="Egas C."/>
        </authorList>
    </citation>
    <scope>NUCLEOTIDE SEQUENCE [LARGE SCALE GENOMIC DNA]</scope>
    <source>
        <strain evidence="1 2">DSM 26712</strain>
    </source>
</reference>
<dbReference type="OrthoDB" id="9955423at2"/>
<evidence type="ECO:0000313" key="2">
    <source>
        <dbReference type="Proteomes" id="UP000265715"/>
    </source>
</evidence>
<sequence>MAQSSLELLDELERLLSHRHPAGPGTHIHGAGIEVREARKALAQLREAITRKDDPRPAVAATRKAALGLHLNEPHRFGYVLSQLERGLLEEAGKAS</sequence>
<accession>A0A399E7H4</accession>
<comment type="caution">
    <text evidence="1">The sequence shown here is derived from an EMBL/GenBank/DDBJ whole genome shotgun (WGS) entry which is preliminary data.</text>
</comment>
<keyword evidence="2" id="KW-1185">Reference proteome</keyword>
<name>A0A399E7H4_9DEIN</name>
<proteinExistence type="predicted"/>
<evidence type="ECO:0000313" key="1">
    <source>
        <dbReference type="EMBL" id="RIH80704.1"/>
    </source>
</evidence>
<dbReference type="Proteomes" id="UP000265715">
    <property type="component" value="Unassembled WGS sequence"/>
</dbReference>
<dbReference type="EMBL" id="QXDL01000220">
    <property type="protein sequence ID" value="RIH80704.1"/>
    <property type="molecule type" value="Genomic_DNA"/>
</dbReference>
<dbReference type="RefSeq" id="WP_147372919.1">
    <property type="nucleotide sequence ID" value="NZ_QXDL01000220.1"/>
</dbReference>
<gene>
    <name evidence="1" type="ORF">Mterra_03470</name>
</gene>
<protein>
    <submittedName>
        <fullName evidence="1">Uncharacterized protein</fullName>
    </submittedName>
</protein>
<organism evidence="1 2">
    <name type="scientific">Calidithermus terrae</name>
    <dbReference type="NCBI Taxonomy" id="1408545"/>
    <lineage>
        <taxon>Bacteria</taxon>
        <taxon>Thermotogati</taxon>
        <taxon>Deinococcota</taxon>
        <taxon>Deinococci</taxon>
        <taxon>Thermales</taxon>
        <taxon>Thermaceae</taxon>
        <taxon>Calidithermus</taxon>
    </lineage>
</organism>